<reference evidence="2" key="1">
    <citation type="submission" date="2023-07" db="EMBL/GenBank/DDBJ databases">
        <title>draft genome sequence of fig (Ficus carica).</title>
        <authorList>
            <person name="Takahashi T."/>
            <person name="Nishimura K."/>
        </authorList>
    </citation>
    <scope>NUCLEOTIDE SEQUENCE</scope>
</reference>
<organism evidence="2 3">
    <name type="scientific">Ficus carica</name>
    <name type="common">Common fig</name>
    <dbReference type="NCBI Taxonomy" id="3494"/>
    <lineage>
        <taxon>Eukaryota</taxon>
        <taxon>Viridiplantae</taxon>
        <taxon>Streptophyta</taxon>
        <taxon>Embryophyta</taxon>
        <taxon>Tracheophyta</taxon>
        <taxon>Spermatophyta</taxon>
        <taxon>Magnoliopsida</taxon>
        <taxon>eudicotyledons</taxon>
        <taxon>Gunneridae</taxon>
        <taxon>Pentapetalae</taxon>
        <taxon>rosids</taxon>
        <taxon>fabids</taxon>
        <taxon>Rosales</taxon>
        <taxon>Moraceae</taxon>
        <taxon>Ficeae</taxon>
        <taxon>Ficus</taxon>
    </lineage>
</organism>
<sequence>MKPNFIQDLQNSHRRRRTRRRSSRRNVLGDNEITSLENGDLCEGARFYHDLVVCRRDYRVVSPSRFSDGLVVKIAKFFGPLRRGFAKSISDFVCLAIAKSSLTTTAMARRISVNCACFPLSTTFAGAGAGAGAGYDLKNLTGWRTMKLG</sequence>
<gene>
    <name evidence="2" type="ORF">TIFTF001_025554</name>
</gene>
<protein>
    <submittedName>
        <fullName evidence="2">Uncharacterized protein</fullName>
    </submittedName>
</protein>
<comment type="caution">
    <text evidence="2">The sequence shown here is derived from an EMBL/GenBank/DDBJ whole genome shotgun (WGS) entry which is preliminary data.</text>
</comment>
<evidence type="ECO:0000313" key="2">
    <source>
        <dbReference type="EMBL" id="GMN56438.1"/>
    </source>
</evidence>
<dbReference type="EMBL" id="BTGU01000063">
    <property type="protein sequence ID" value="GMN56438.1"/>
    <property type="molecule type" value="Genomic_DNA"/>
</dbReference>
<proteinExistence type="predicted"/>
<evidence type="ECO:0000313" key="3">
    <source>
        <dbReference type="Proteomes" id="UP001187192"/>
    </source>
</evidence>
<name>A0AA88DE99_FICCA</name>
<keyword evidence="3" id="KW-1185">Reference proteome</keyword>
<feature type="region of interest" description="Disordered" evidence="1">
    <location>
        <begin position="1"/>
        <end position="24"/>
    </location>
</feature>
<dbReference type="Proteomes" id="UP001187192">
    <property type="component" value="Unassembled WGS sequence"/>
</dbReference>
<accession>A0AA88DE99</accession>
<evidence type="ECO:0000256" key="1">
    <source>
        <dbReference type="SAM" id="MobiDB-lite"/>
    </source>
</evidence>
<feature type="compositionally biased region" description="Basic residues" evidence="1">
    <location>
        <begin position="12"/>
        <end position="24"/>
    </location>
</feature>
<dbReference type="AlphaFoldDB" id="A0AA88DE99"/>